<evidence type="ECO:0000313" key="3">
    <source>
        <dbReference type="Proteomes" id="UP001152622"/>
    </source>
</evidence>
<organism evidence="2 3">
    <name type="scientific">Synaphobranchus kaupii</name>
    <name type="common">Kaup's arrowtooth eel</name>
    <dbReference type="NCBI Taxonomy" id="118154"/>
    <lineage>
        <taxon>Eukaryota</taxon>
        <taxon>Metazoa</taxon>
        <taxon>Chordata</taxon>
        <taxon>Craniata</taxon>
        <taxon>Vertebrata</taxon>
        <taxon>Euteleostomi</taxon>
        <taxon>Actinopterygii</taxon>
        <taxon>Neopterygii</taxon>
        <taxon>Teleostei</taxon>
        <taxon>Anguilliformes</taxon>
        <taxon>Synaphobranchidae</taxon>
        <taxon>Synaphobranchus</taxon>
    </lineage>
</organism>
<dbReference type="Proteomes" id="UP001152622">
    <property type="component" value="Chromosome 2"/>
</dbReference>
<keyword evidence="3" id="KW-1185">Reference proteome</keyword>
<comment type="caution">
    <text evidence="2">The sequence shown here is derived from an EMBL/GenBank/DDBJ whole genome shotgun (WGS) entry which is preliminary data.</text>
</comment>
<dbReference type="EMBL" id="JAINUF010000002">
    <property type="protein sequence ID" value="KAJ8373987.1"/>
    <property type="molecule type" value="Genomic_DNA"/>
</dbReference>
<evidence type="ECO:0000313" key="2">
    <source>
        <dbReference type="EMBL" id="KAJ8373987.1"/>
    </source>
</evidence>
<proteinExistence type="predicted"/>
<protein>
    <submittedName>
        <fullName evidence="2">Uncharacterized protein</fullName>
    </submittedName>
</protein>
<accession>A0A9Q1G213</accession>
<sequence length="99" mass="10339">MNRRATEAMTGDDAHAPKGSWTRLRPSELTKAAATRGPFIYGRPLCSPPDLRRSATVSSDGDNPVTPSPASPGSTLPNCVPLVQDFQPIAALGHGTLTG</sequence>
<feature type="region of interest" description="Disordered" evidence="1">
    <location>
        <begin position="1"/>
        <end position="79"/>
    </location>
</feature>
<feature type="compositionally biased region" description="Basic and acidic residues" evidence="1">
    <location>
        <begin position="1"/>
        <end position="16"/>
    </location>
</feature>
<name>A0A9Q1G213_SYNKA</name>
<gene>
    <name evidence="2" type="ORF">SKAU_G00045670</name>
</gene>
<evidence type="ECO:0000256" key="1">
    <source>
        <dbReference type="SAM" id="MobiDB-lite"/>
    </source>
</evidence>
<reference evidence="2" key="1">
    <citation type="journal article" date="2023" name="Science">
        <title>Genome structures resolve the early diversification of teleost fishes.</title>
        <authorList>
            <person name="Parey E."/>
            <person name="Louis A."/>
            <person name="Montfort J."/>
            <person name="Bouchez O."/>
            <person name="Roques C."/>
            <person name="Iampietro C."/>
            <person name="Lluch J."/>
            <person name="Castinel A."/>
            <person name="Donnadieu C."/>
            <person name="Desvignes T."/>
            <person name="Floi Bucao C."/>
            <person name="Jouanno E."/>
            <person name="Wen M."/>
            <person name="Mejri S."/>
            <person name="Dirks R."/>
            <person name="Jansen H."/>
            <person name="Henkel C."/>
            <person name="Chen W.J."/>
            <person name="Zahm M."/>
            <person name="Cabau C."/>
            <person name="Klopp C."/>
            <person name="Thompson A.W."/>
            <person name="Robinson-Rechavi M."/>
            <person name="Braasch I."/>
            <person name="Lecointre G."/>
            <person name="Bobe J."/>
            <person name="Postlethwait J.H."/>
            <person name="Berthelot C."/>
            <person name="Roest Crollius H."/>
            <person name="Guiguen Y."/>
        </authorList>
    </citation>
    <scope>NUCLEOTIDE SEQUENCE</scope>
    <source>
        <strain evidence="2">WJC10195</strain>
    </source>
</reference>
<dbReference type="AlphaFoldDB" id="A0A9Q1G213"/>